<evidence type="ECO:0000256" key="1">
    <source>
        <dbReference type="ARBA" id="ARBA00023242"/>
    </source>
</evidence>
<keyword evidence="3" id="KW-0472">Membrane</keyword>
<dbReference type="PANTHER" id="PTHR23110">
    <property type="entry name" value="BTB DOMAIN TRANSCRIPTION FACTOR"/>
    <property type="match status" value="1"/>
</dbReference>
<feature type="compositionally biased region" description="Polar residues" evidence="2">
    <location>
        <begin position="271"/>
        <end position="280"/>
    </location>
</feature>
<feature type="compositionally biased region" description="Low complexity" evidence="2">
    <location>
        <begin position="241"/>
        <end position="259"/>
    </location>
</feature>
<sequence>MDEEDQLLLKWDDHHKSFFSLASELMDREELIDVTLITGDSSFPAHKLILSICSPYFRSLFVRNPCSHPMVVLKDVEAKYLRLLLIYMYEGQVACPSAELSGLLATAKSLQIRGLLELEKKRRRATSSSDDHSSSSASGTLHPLHTHNNNNNILVEEERLMKKEQSSPLDMHVDERASPSLQTYVKPNQDSSLMNNNSHNTHGGSHAPSNGLNYTTKGASSGQPPSSNMLPPNALDPSDPMASMNALLAAAASQQVQQNHQIKGGDKSNSKLDPNNSTSASNEINQAAAMANVSALFYFLYKKNNCLFPFALNCEFIMNCLLVTALLLHAKGGRHWKWRTS</sequence>
<feature type="compositionally biased region" description="Polar residues" evidence="2">
    <location>
        <begin position="185"/>
        <end position="194"/>
    </location>
</feature>
<dbReference type="CDD" id="cd18315">
    <property type="entry name" value="BTB_POZ_BAB-like"/>
    <property type="match status" value="1"/>
</dbReference>
<evidence type="ECO:0000313" key="5">
    <source>
        <dbReference type="EMBL" id="CDW35016.1"/>
    </source>
</evidence>
<keyword evidence="3" id="KW-1133">Transmembrane helix</keyword>
<feature type="region of interest" description="Disordered" evidence="2">
    <location>
        <begin position="121"/>
        <end position="148"/>
    </location>
</feature>
<organism evidence="5">
    <name type="scientific">Lepeophtheirus salmonis</name>
    <name type="common">Salmon louse</name>
    <name type="synonym">Caligus salmonis</name>
    <dbReference type="NCBI Taxonomy" id="72036"/>
    <lineage>
        <taxon>Eukaryota</taxon>
        <taxon>Metazoa</taxon>
        <taxon>Ecdysozoa</taxon>
        <taxon>Arthropoda</taxon>
        <taxon>Crustacea</taxon>
        <taxon>Multicrustacea</taxon>
        <taxon>Hexanauplia</taxon>
        <taxon>Copepoda</taxon>
        <taxon>Siphonostomatoida</taxon>
        <taxon>Caligidae</taxon>
        <taxon>Lepeophtheirus</taxon>
    </lineage>
</organism>
<evidence type="ECO:0000259" key="4">
    <source>
        <dbReference type="PROSITE" id="PS50097"/>
    </source>
</evidence>
<evidence type="ECO:0000256" key="3">
    <source>
        <dbReference type="SAM" id="Phobius"/>
    </source>
</evidence>
<dbReference type="Pfam" id="PF00651">
    <property type="entry name" value="BTB"/>
    <property type="match status" value="1"/>
</dbReference>
<dbReference type="InterPro" id="IPR000210">
    <property type="entry name" value="BTB/POZ_dom"/>
</dbReference>
<dbReference type="SMART" id="SM00225">
    <property type="entry name" value="BTB"/>
    <property type="match status" value="1"/>
</dbReference>
<dbReference type="InterPro" id="IPR051095">
    <property type="entry name" value="Dros_DevTransReg"/>
</dbReference>
<name>A0A0K2UBE0_LEPSM</name>
<feature type="transmembrane region" description="Helical" evidence="3">
    <location>
        <begin position="307"/>
        <end position="328"/>
    </location>
</feature>
<dbReference type="OrthoDB" id="6359816at2759"/>
<dbReference type="AlphaFoldDB" id="A0A0K2UBE0"/>
<feature type="domain" description="BTB" evidence="4">
    <location>
        <begin position="32"/>
        <end position="97"/>
    </location>
</feature>
<evidence type="ECO:0000256" key="2">
    <source>
        <dbReference type="SAM" id="MobiDB-lite"/>
    </source>
</evidence>
<dbReference type="EMBL" id="HACA01017655">
    <property type="protein sequence ID" value="CDW35016.1"/>
    <property type="molecule type" value="Transcribed_RNA"/>
</dbReference>
<dbReference type="Gene3D" id="3.30.710.10">
    <property type="entry name" value="Potassium Channel Kv1.1, Chain A"/>
    <property type="match status" value="1"/>
</dbReference>
<proteinExistence type="predicted"/>
<dbReference type="GO" id="GO:0006357">
    <property type="term" value="P:regulation of transcription by RNA polymerase II"/>
    <property type="evidence" value="ECO:0007669"/>
    <property type="project" value="TreeGrafter"/>
</dbReference>
<dbReference type="InterPro" id="IPR011333">
    <property type="entry name" value="SKP1/BTB/POZ_sf"/>
</dbReference>
<reference evidence="5" key="1">
    <citation type="submission" date="2014-05" db="EMBL/GenBank/DDBJ databases">
        <authorList>
            <person name="Chronopoulou M."/>
        </authorList>
    </citation>
    <scope>NUCLEOTIDE SEQUENCE</scope>
    <source>
        <tissue evidence="5">Whole organism</tissue>
    </source>
</reference>
<keyword evidence="1" id="KW-0539">Nucleus</keyword>
<dbReference type="SUPFAM" id="SSF54695">
    <property type="entry name" value="POZ domain"/>
    <property type="match status" value="1"/>
</dbReference>
<keyword evidence="3" id="KW-0812">Transmembrane</keyword>
<feature type="compositionally biased region" description="Low complexity" evidence="2">
    <location>
        <begin position="195"/>
        <end position="206"/>
    </location>
</feature>
<dbReference type="GO" id="GO:0005634">
    <property type="term" value="C:nucleus"/>
    <property type="evidence" value="ECO:0007669"/>
    <property type="project" value="TreeGrafter"/>
</dbReference>
<dbReference type="PANTHER" id="PTHR23110:SF109">
    <property type="entry name" value="FI07618P-RELATED"/>
    <property type="match status" value="1"/>
</dbReference>
<accession>A0A0K2UBE0</accession>
<dbReference type="PROSITE" id="PS50097">
    <property type="entry name" value="BTB"/>
    <property type="match status" value="1"/>
</dbReference>
<protein>
    <submittedName>
        <fullName evidence="5">Protein tramtrack, alpha isoformlike [Bombyx mori]</fullName>
    </submittedName>
</protein>
<feature type="region of interest" description="Disordered" evidence="2">
    <location>
        <begin position="185"/>
        <end position="280"/>
    </location>
</feature>
<feature type="compositionally biased region" description="Polar residues" evidence="2">
    <location>
        <begin position="207"/>
        <end position="230"/>
    </location>
</feature>